<organism evidence="1">
    <name type="scientific">Tanacetum cinerariifolium</name>
    <name type="common">Dalmatian daisy</name>
    <name type="synonym">Chrysanthemum cinerariifolium</name>
    <dbReference type="NCBI Taxonomy" id="118510"/>
    <lineage>
        <taxon>Eukaryota</taxon>
        <taxon>Viridiplantae</taxon>
        <taxon>Streptophyta</taxon>
        <taxon>Embryophyta</taxon>
        <taxon>Tracheophyta</taxon>
        <taxon>Spermatophyta</taxon>
        <taxon>Magnoliopsida</taxon>
        <taxon>eudicotyledons</taxon>
        <taxon>Gunneridae</taxon>
        <taxon>Pentapetalae</taxon>
        <taxon>asterids</taxon>
        <taxon>campanulids</taxon>
        <taxon>Asterales</taxon>
        <taxon>Asteraceae</taxon>
        <taxon>Asteroideae</taxon>
        <taxon>Anthemideae</taxon>
        <taxon>Anthemidinae</taxon>
        <taxon>Tanacetum</taxon>
    </lineage>
</organism>
<gene>
    <name evidence="1" type="ORF">Tci_869324</name>
</gene>
<accession>A0A699SI38</accession>
<reference evidence="1" key="1">
    <citation type="journal article" date="2019" name="Sci. Rep.">
        <title>Draft genome of Tanacetum cinerariifolium, the natural source of mosquito coil.</title>
        <authorList>
            <person name="Yamashiro T."/>
            <person name="Shiraishi A."/>
            <person name="Satake H."/>
            <person name="Nakayama K."/>
        </authorList>
    </citation>
    <scope>NUCLEOTIDE SEQUENCE</scope>
</reference>
<evidence type="ECO:0000313" key="1">
    <source>
        <dbReference type="EMBL" id="GFC97354.1"/>
    </source>
</evidence>
<feature type="non-terminal residue" evidence="1">
    <location>
        <position position="137"/>
    </location>
</feature>
<dbReference type="AlphaFoldDB" id="A0A699SI38"/>
<protein>
    <submittedName>
        <fullName evidence="1">Ribonuclease H-like domain-containing protein</fullName>
    </submittedName>
</protein>
<dbReference type="EMBL" id="BKCJ011165566">
    <property type="protein sequence ID" value="GFC97354.1"/>
    <property type="molecule type" value="Genomic_DNA"/>
</dbReference>
<feature type="non-terminal residue" evidence="1">
    <location>
        <position position="1"/>
    </location>
</feature>
<proteinExistence type="predicted"/>
<comment type="caution">
    <text evidence="1">The sequence shown here is derived from an EMBL/GenBank/DDBJ whole genome shotgun (WGS) entry which is preliminary data.</text>
</comment>
<name>A0A699SI38_TANCI</name>
<sequence length="137" mass="15228">TILSREVLPDVSNAYVTILSEESHRVAVGIIADEQMATLISLIKDNKVRKNMQANMAGANQHMKYTDKELDNVFDISHLNIKVGHPNATEACITKIGHLRLSNGLTLYNVMVISEYCVPLISVHKVVKKNKVIVAFD</sequence>